<evidence type="ECO:0000313" key="3">
    <source>
        <dbReference type="EMBL" id="CAG5041329.1"/>
    </source>
</evidence>
<feature type="region of interest" description="Disordered" evidence="1">
    <location>
        <begin position="46"/>
        <end position="70"/>
    </location>
</feature>
<evidence type="ECO:0000313" key="4">
    <source>
        <dbReference type="Proteomes" id="UP000691718"/>
    </source>
</evidence>
<sequence>MVWLIASALGPLLAPCHSEAGRASVAISPPRGADVPQLHLPRVPAFRNLSTPDNKPPAIILDNGHRVTKR</sequence>
<gene>
    <name evidence="3" type="ORF">PAPOLLO_LOCUS22107</name>
</gene>
<organism evidence="3 4">
    <name type="scientific">Parnassius apollo</name>
    <name type="common">Apollo butterfly</name>
    <name type="synonym">Papilio apollo</name>
    <dbReference type="NCBI Taxonomy" id="110799"/>
    <lineage>
        <taxon>Eukaryota</taxon>
        <taxon>Metazoa</taxon>
        <taxon>Ecdysozoa</taxon>
        <taxon>Arthropoda</taxon>
        <taxon>Hexapoda</taxon>
        <taxon>Insecta</taxon>
        <taxon>Pterygota</taxon>
        <taxon>Neoptera</taxon>
        <taxon>Endopterygota</taxon>
        <taxon>Lepidoptera</taxon>
        <taxon>Glossata</taxon>
        <taxon>Ditrysia</taxon>
        <taxon>Papilionoidea</taxon>
        <taxon>Papilionidae</taxon>
        <taxon>Parnassiinae</taxon>
        <taxon>Parnassini</taxon>
        <taxon>Parnassius</taxon>
        <taxon>Parnassius</taxon>
    </lineage>
</organism>
<keyword evidence="2" id="KW-0732">Signal</keyword>
<dbReference type="AlphaFoldDB" id="A0A8S3Y0K0"/>
<dbReference type="Proteomes" id="UP000691718">
    <property type="component" value="Unassembled WGS sequence"/>
</dbReference>
<keyword evidence="4" id="KW-1185">Reference proteome</keyword>
<evidence type="ECO:0000256" key="1">
    <source>
        <dbReference type="SAM" id="MobiDB-lite"/>
    </source>
</evidence>
<feature type="chain" id="PRO_5035905996" evidence="2">
    <location>
        <begin position="19"/>
        <end position="70"/>
    </location>
</feature>
<name>A0A8S3Y0K0_PARAO</name>
<reference evidence="3" key="1">
    <citation type="submission" date="2021-04" db="EMBL/GenBank/DDBJ databases">
        <authorList>
            <person name="Tunstrom K."/>
        </authorList>
    </citation>
    <scope>NUCLEOTIDE SEQUENCE</scope>
</reference>
<dbReference type="EMBL" id="CAJQZP010001359">
    <property type="protein sequence ID" value="CAG5041329.1"/>
    <property type="molecule type" value="Genomic_DNA"/>
</dbReference>
<evidence type="ECO:0000256" key="2">
    <source>
        <dbReference type="SAM" id="SignalP"/>
    </source>
</evidence>
<comment type="caution">
    <text evidence="3">The sequence shown here is derived from an EMBL/GenBank/DDBJ whole genome shotgun (WGS) entry which is preliminary data.</text>
</comment>
<protein>
    <submittedName>
        <fullName evidence="3">(apollo) hypothetical protein</fullName>
    </submittedName>
</protein>
<proteinExistence type="predicted"/>
<accession>A0A8S3Y0K0</accession>
<feature type="signal peptide" evidence="2">
    <location>
        <begin position="1"/>
        <end position="18"/>
    </location>
</feature>